<keyword evidence="3" id="KW-1185">Reference proteome</keyword>
<evidence type="ECO:0000313" key="2">
    <source>
        <dbReference type="EMBL" id="THD22386.1"/>
    </source>
</evidence>
<feature type="signal peptide" evidence="1">
    <location>
        <begin position="1"/>
        <end position="20"/>
    </location>
</feature>
<organism evidence="2 3">
    <name type="scientific">Fasciola hepatica</name>
    <name type="common">Liver fluke</name>
    <dbReference type="NCBI Taxonomy" id="6192"/>
    <lineage>
        <taxon>Eukaryota</taxon>
        <taxon>Metazoa</taxon>
        <taxon>Spiralia</taxon>
        <taxon>Lophotrochozoa</taxon>
        <taxon>Platyhelminthes</taxon>
        <taxon>Trematoda</taxon>
        <taxon>Digenea</taxon>
        <taxon>Plagiorchiida</taxon>
        <taxon>Echinostomata</taxon>
        <taxon>Echinostomatoidea</taxon>
        <taxon>Fasciolidae</taxon>
        <taxon>Fasciola</taxon>
    </lineage>
</organism>
<proteinExistence type="predicted"/>
<comment type="caution">
    <text evidence="2">The sequence shown here is derived from an EMBL/GenBank/DDBJ whole genome shotgun (WGS) entry which is preliminary data.</text>
</comment>
<keyword evidence="1" id="KW-0732">Signal</keyword>
<name>A0A4E0R6I9_FASHE</name>
<evidence type="ECO:0000256" key="1">
    <source>
        <dbReference type="SAM" id="SignalP"/>
    </source>
</evidence>
<protein>
    <submittedName>
        <fullName evidence="2">Uncharacterized protein</fullName>
    </submittedName>
</protein>
<reference evidence="2" key="1">
    <citation type="submission" date="2019-03" db="EMBL/GenBank/DDBJ databases">
        <title>Improved annotation for the trematode Fasciola hepatica.</title>
        <authorList>
            <person name="Choi Y.-J."/>
            <person name="Martin J."/>
            <person name="Mitreva M."/>
        </authorList>
    </citation>
    <scope>NUCLEOTIDE SEQUENCE [LARGE SCALE GENOMIC DNA]</scope>
</reference>
<evidence type="ECO:0000313" key="3">
    <source>
        <dbReference type="Proteomes" id="UP000230066"/>
    </source>
</evidence>
<gene>
    <name evidence="2" type="ORF">D915_006924</name>
</gene>
<sequence length="105" mass="11401">MHPVMLSIFAGCVLASTASACMRNQCFQCYNCPAVGKVGETVETVQSEKYCVTYLNKYHGLIVGVSRGTQKACVSTSRPVYNGMEYSCCDSAKNKCNNQSYSLAT</sequence>
<dbReference type="AlphaFoldDB" id="A0A4E0R6I9"/>
<dbReference type="EMBL" id="JXXN02002797">
    <property type="protein sequence ID" value="THD22386.1"/>
    <property type="molecule type" value="Genomic_DNA"/>
</dbReference>
<accession>A0A4E0R6I9</accession>
<dbReference type="Proteomes" id="UP000230066">
    <property type="component" value="Unassembled WGS sequence"/>
</dbReference>
<feature type="chain" id="PRO_5020032713" evidence="1">
    <location>
        <begin position="21"/>
        <end position="105"/>
    </location>
</feature>